<dbReference type="SUPFAM" id="SSF144217">
    <property type="entry name" value="CSL zinc finger"/>
    <property type="match status" value="1"/>
</dbReference>
<organism evidence="9 10">
    <name type="scientific">Malassezia pachydermatis</name>
    <dbReference type="NCBI Taxonomy" id="77020"/>
    <lineage>
        <taxon>Eukaryota</taxon>
        <taxon>Fungi</taxon>
        <taxon>Dikarya</taxon>
        <taxon>Basidiomycota</taxon>
        <taxon>Ustilaginomycotina</taxon>
        <taxon>Malasseziomycetes</taxon>
        <taxon>Malasseziales</taxon>
        <taxon>Malasseziaceae</taxon>
        <taxon>Malassezia</taxon>
    </lineage>
</organism>
<dbReference type="OrthoDB" id="445556at2759"/>
<dbReference type="CDD" id="cd06257">
    <property type="entry name" value="DnaJ"/>
    <property type="match status" value="1"/>
</dbReference>
<dbReference type="GeneID" id="28726977"/>
<dbReference type="Gene3D" id="1.10.287.110">
    <property type="entry name" value="DnaJ domain"/>
    <property type="match status" value="1"/>
</dbReference>
<evidence type="ECO:0000256" key="5">
    <source>
        <dbReference type="ARBA" id="ARBA00022833"/>
    </source>
</evidence>
<dbReference type="PROSITE" id="PS50076">
    <property type="entry name" value="DNAJ_2"/>
    <property type="match status" value="1"/>
</dbReference>
<comment type="similarity">
    <text evidence="2">Belongs to the DPH4 family.</text>
</comment>
<protein>
    <recommendedName>
        <fullName evidence="3">Diphthamide biosynthesis protein 4</fullName>
    </recommendedName>
</protein>
<dbReference type="VEuPathDB" id="FungiDB:Malapachy_0586"/>
<comment type="caution">
    <text evidence="9">The sequence shown here is derived from an EMBL/GenBank/DDBJ whole genome shotgun (WGS) entry which is preliminary data.</text>
</comment>
<dbReference type="STRING" id="77020.A0A0M8MHZ1"/>
<accession>A0A0M8MHZ1</accession>
<evidence type="ECO:0000256" key="1">
    <source>
        <dbReference type="ARBA" id="ARBA00003474"/>
    </source>
</evidence>
<feature type="domain" description="DPH-type MB" evidence="8">
    <location>
        <begin position="83"/>
        <end position="140"/>
    </location>
</feature>
<comment type="function">
    <text evidence="1">Required for the first step of diphthamide biosynthesis, the transfer of 3-amino-3-carboxypropyl from S-adenosyl-L-methionine to a histidine residue. Diphthamide is a post-translational modification of histidine which occurs in elongation factor 2.</text>
</comment>
<feature type="domain" description="J" evidence="7">
    <location>
        <begin position="2"/>
        <end position="69"/>
    </location>
</feature>
<gene>
    <name evidence="9" type="ORF">Malapachy_0586</name>
</gene>
<dbReference type="PANTHER" id="PTHR45255">
    <property type="entry name" value="DNAJ HOMOLOG SUBFAMILY C MEMBER 24"/>
    <property type="match status" value="1"/>
</dbReference>
<dbReference type="InterPro" id="IPR036869">
    <property type="entry name" value="J_dom_sf"/>
</dbReference>
<dbReference type="RefSeq" id="XP_017990468.1">
    <property type="nucleotide sequence ID" value="XM_018135102.1"/>
</dbReference>
<evidence type="ECO:0000256" key="2">
    <source>
        <dbReference type="ARBA" id="ARBA00006169"/>
    </source>
</evidence>
<dbReference type="SUPFAM" id="SSF46565">
    <property type="entry name" value="Chaperone J-domain"/>
    <property type="match status" value="1"/>
</dbReference>
<evidence type="ECO:0000256" key="6">
    <source>
        <dbReference type="ARBA" id="ARBA00023004"/>
    </source>
</evidence>
<evidence type="ECO:0000259" key="7">
    <source>
        <dbReference type="PROSITE" id="PS50076"/>
    </source>
</evidence>
<keyword evidence="5" id="KW-0862">Zinc</keyword>
<dbReference type="Gene3D" id="3.10.660.10">
    <property type="entry name" value="DPH Zinc finger"/>
    <property type="match status" value="1"/>
</dbReference>
<dbReference type="UniPathway" id="UPA00559"/>
<dbReference type="InterPro" id="IPR007872">
    <property type="entry name" value="DPH_MB_dom"/>
</dbReference>
<dbReference type="GO" id="GO:0008198">
    <property type="term" value="F:ferrous iron binding"/>
    <property type="evidence" value="ECO:0007669"/>
    <property type="project" value="TreeGrafter"/>
</dbReference>
<evidence type="ECO:0000256" key="4">
    <source>
        <dbReference type="ARBA" id="ARBA00022723"/>
    </source>
</evidence>
<dbReference type="PRINTS" id="PR00625">
    <property type="entry name" value="JDOMAIN"/>
</dbReference>
<dbReference type="Pfam" id="PF00226">
    <property type="entry name" value="DnaJ"/>
    <property type="match status" value="1"/>
</dbReference>
<dbReference type="PROSITE" id="PS51074">
    <property type="entry name" value="DPH_MB"/>
    <property type="match status" value="1"/>
</dbReference>
<reference evidence="9 10" key="1">
    <citation type="submission" date="2015-07" db="EMBL/GenBank/DDBJ databases">
        <title>Draft Genome Sequence of Malassezia furfur CBS1878 and Malassezia pachydermatis CBS1879.</title>
        <authorList>
            <person name="Triana S."/>
            <person name="Ohm R."/>
            <person name="Gonzalez A."/>
            <person name="DeCock H."/>
            <person name="Restrepo S."/>
            <person name="Celis A."/>
        </authorList>
    </citation>
    <scope>NUCLEOTIDE SEQUENCE [LARGE SCALE GENOMIC DNA]</scope>
    <source>
        <strain evidence="9 10">CBS 1879</strain>
    </source>
</reference>
<dbReference type="PANTHER" id="PTHR45255:SF1">
    <property type="entry name" value="DNAJ HOMOLOG SUBFAMILY C MEMBER 24"/>
    <property type="match status" value="1"/>
</dbReference>
<dbReference type="InterPro" id="IPR001623">
    <property type="entry name" value="DnaJ_domain"/>
</dbReference>
<dbReference type="GO" id="GO:0017183">
    <property type="term" value="P:protein histidyl modification to diphthamide"/>
    <property type="evidence" value="ECO:0007669"/>
    <property type="project" value="UniProtKB-UniPathway"/>
</dbReference>
<evidence type="ECO:0000313" key="9">
    <source>
        <dbReference type="EMBL" id="KOS12836.1"/>
    </source>
</evidence>
<dbReference type="Proteomes" id="UP000037751">
    <property type="component" value="Unassembled WGS sequence"/>
</dbReference>
<keyword evidence="10" id="KW-1185">Reference proteome</keyword>
<evidence type="ECO:0000256" key="3">
    <source>
        <dbReference type="ARBA" id="ARBA00021797"/>
    </source>
</evidence>
<dbReference type="GO" id="GO:0001671">
    <property type="term" value="F:ATPase activator activity"/>
    <property type="evidence" value="ECO:0007669"/>
    <property type="project" value="TreeGrafter"/>
</dbReference>
<evidence type="ECO:0000313" key="10">
    <source>
        <dbReference type="Proteomes" id="UP000037751"/>
    </source>
</evidence>
<keyword evidence="4" id="KW-0479">Metal-binding</keyword>
<dbReference type="AlphaFoldDB" id="A0A0M8MHZ1"/>
<name>A0A0M8MHZ1_9BASI</name>
<dbReference type="SMART" id="SM00271">
    <property type="entry name" value="DnaJ"/>
    <property type="match status" value="1"/>
</dbReference>
<dbReference type="EMBL" id="LGAV01000008">
    <property type="protein sequence ID" value="KOS12836.1"/>
    <property type="molecule type" value="Genomic_DNA"/>
</dbReference>
<proteinExistence type="inferred from homology"/>
<sequence length="144" mass="16316">MDAYAILGVAPTASLVEIRAAYLQLARVHHPDKQSGRTTSAEDERIREINHAYETLRDEHTRAVYDQSRADLLRKHATRTLRISEEVDLDAFELVDTPSMHFRYPCRCGQAYLLTPAQLADGIRQVPCTGCSETILVTWTDDDE</sequence>
<dbReference type="InterPro" id="IPR036671">
    <property type="entry name" value="DPH_MB_sf"/>
</dbReference>
<evidence type="ECO:0000259" key="8">
    <source>
        <dbReference type="PROSITE" id="PS51074"/>
    </source>
</evidence>
<keyword evidence="6" id="KW-0408">Iron</keyword>
<dbReference type="Pfam" id="PF05207">
    <property type="entry name" value="Zn_ribbon_CSL"/>
    <property type="match status" value="1"/>
</dbReference>